<dbReference type="NCBIfam" id="TIGR00964">
    <property type="entry name" value="secE_bact"/>
    <property type="match status" value="1"/>
</dbReference>
<evidence type="ECO:0000256" key="2">
    <source>
        <dbReference type="ARBA" id="ARBA00022448"/>
    </source>
</evidence>
<proteinExistence type="predicted"/>
<dbReference type="InterPro" id="IPR038379">
    <property type="entry name" value="SecE_sf"/>
</dbReference>
<evidence type="ECO:0000313" key="10">
    <source>
        <dbReference type="Proteomes" id="UP000183918"/>
    </source>
</evidence>
<evidence type="ECO:0000256" key="5">
    <source>
        <dbReference type="ARBA" id="ARBA00022989"/>
    </source>
</evidence>
<dbReference type="RefSeq" id="WP_074716007.1">
    <property type="nucleotide sequence ID" value="NZ_FNPG01000006.1"/>
</dbReference>
<dbReference type="GO" id="GO:0008320">
    <property type="term" value="F:protein transmembrane transporter activity"/>
    <property type="evidence" value="ECO:0007669"/>
    <property type="project" value="InterPro"/>
</dbReference>
<dbReference type="Gene3D" id="1.20.5.1030">
    <property type="entry name" value="Preprotein translocase secy subunit"/>
    <property type="match status" value="1"/>
</dbReference>
<accession>A0A1H3GJU2</accession>
<evidence type="ECO:0000256" key="7">
    <source>
        <dbReference type="ARBA" id="ARBA00023136"/>
    </source>
</evidence>
<reference evidence="9 10" key="1">
    <citation type="submission" date="2016-10" db="EMBL/GenBank/DDBJ databases">
        <authorList>
            <person name="de Groot N.N."/>
        </authorList>
    </citation>
    <scope>NUCLEOTIDE SEQUENCE [LARGE SCALE GENOMIC DNA]</scope>
    <source>
        <strain evidence="9 10">DSM 14045</strain>
    </source>
</reference>
<dbReference type="Pfam" id="PF00584">
    <property type="entry name" value="SecE"/>
    <property type="match status" value="1"/>
</dbReference>
<dbReference type="GO" id="GO:0006605">
    <property type="term" value="P:protein targeting"/>
    <property type="evidence" value="ECO:0007669"/>
    <property type="project" value="InterPro"/>
</dbReference>
<gene>
    <name evidence="9" type="ORF">SAMN02910414_00575</name>
</gene>
<keyword evidence="6" id="KW-0811">Translocation</keyword>
<keyword evidence="7 8" id="KW-0472">Membrane</keyword>
<keyword evidence="5 8" id="KW-1133">Transmembrane helix</keyword>
<dbReference type="GO" id="GO:0006886">
    <property type="term" value="P:intracellular protein transport"/>
    <property type="evidence" value="ECO:0007669"/>
    <property type="project" value="InterPro"/>
</dbReference>
<name>A0A1H3GJU2_9FIRM</name>
<sequence length="71" mass="7946">MGETEKLEKAPKTSWFTGLKTEFKKIIWPDQKTLTRQTTAVIVISIVAGAIIALMDRAIQYGVDYIVGFTL</sequence>
<dbReference type="AlphaFoldDB" id="A0A1H3GJU2"/>
<evidence type="ECO:0000256" key="3">
    <source>
        <dbReference type="ARBA" id="ARBA00022692"/>
    </source>
</evidence>
<evidence type="ECO:0000256" key="1">
    <source>
        <dbReference type="ARBA" id="ARBA00004370"/>
    </source>
</evidence>
<dbReference type="STRING" id="1122142.SAMN02910414_00575"/>
<dbReference type="Proteomes" id="UP000183918">
    <property type="component" value="Unassembled WGS sequence"/>
</dbReference>
<evidence type="ECO:0000256" key="6">
    <source>
        <dbReference type="ARBA" id="ARBA00023010"/>
    </source>
</evidence>
<keyword evidence="10" id="KW-1185">Reference proteome</keyword>
<comment type="subcellular location">
    <subcellularLocation>
        <location evidence="1">Membrane</location>
    </subcellularLocation>
</comment>
<dbReference type="GO" id="GO:0009306">
    <property type="term" value="P:protein secretion"/>
    <property type="evidence" value="ECO:0007669"/>
    <property type="project" value="InterPro"/>
</dbReference>
<feature type="transmembrane region" description="Helical" evidence="8">
    <location>
        <begin position="38"/>
        <end position="55"/>
    </location>
</feature>
<dbReference type="eggNOG" id="COG0690">
    <property type="taxonomic scope" value="Bacteria"/>
</dbReference>
<dbReference type="OrthoDB" id="9807958at2"/>
<dbReference type="InterPro" id="IPR005807">
    <property type="entry name" value="SecE_bac"/>
</dbReference>
<organism evidence="9 10">
    <name type="scientific">Lachnobacterium bovis DSM 14045</name>
    <dbReference type="NCBI Taxonomy" id="1122142"/>
    <lineage>
        <taxon>Bacteria</taxon>
        <taxon>Bacillati</taxon>
        <taxon>Bacillota</taxon>
        <taxon>Clostridia</taxon>
        <taxon>Lachnospirales</taxon>
        <taxon>Lachnospiraceae</taxon>
        <taxon>Lachnobacterium</taxon>
    </lineage>
</organism>
<dbReference type="EMBL" id="FNPG01000006">
    <property type="protein sequence ID" value="SDY02529.1"/>
    <property type="molecule type" value="Genomic_DNA"/>
</dbReference>
<keyword evidence="3 8" id="KW-0812">Transmembrane</keyword>
<keyword evidence="2" id="KW-0813">Transport</keyword>
<evidence type="ECO:0000256" key="8">
    <source>
        <dbReference type="SAM" id="Phobius"/>
    </source>
</evidence>
<protein>
    <submittedName>
        <fullName evidence="9">Preprotein translocase subunit SecE</fullName>
    </submittedName>
</protein>
<evidence type="ECO:0000313" key="9">
    <source>
        <dbReference type="EMBL" id="SDY02529.1"/>
    </source>
</evidence>
<keyword evidence="4" id="KW-0653">Protein transport</keyword>
<dbReference type="GO" id="GO:0016020">
    <property type="term" value="C:membrane"/>
    <property type="evidence" value="ECO:0007669"/>
    <property type="project" value="UniProtKB-SubCell"/>
</dbReference>
<dbReference type="InterPro" id="IPR001901">
    <property type="entry name" value="Translocase_SecE/Sec61-g"/>
</dbReference>
<evidence type="ECO:0000256" key="4">
    <source>
        <dbReference type="ARBA" id="ARBA00022927"/>
    </source>
</evidence>